<keyword evidence="4" id="KW-1185">Reference proteome</keyword>
<sequence length="221" mass="23784">MSLIKEKDQVQVNRPEGDLAHSNSSTTHNSIVTQDQATKTEADNTNDVELGHQLTRTSTIQSVQKKMTDLLDNPIFSGFLLVLAGIAIAFQAGCNATLNRYGGRAFSSVISFSVGVACCLIFFAVDVTVGNTPLPNDRVKTAPWFAWVGGILGAYYVIINILTVPRLGAATVLSIFVCAQIIMACLIDHFALVGVAKRTYTVWRILASFGLVGCVVVIAKF</sequence>
<name>A0A0C9N2H9_9FUNG</name>
<feature type="compositionally biased region" description="Basic and acidic residues" evidence="1">
    <location>
        <begin position="1"/>
        <end position="19"/>
    </location>
</feature>
<dbReference type="InterPro" id="IPR006750">
    <property type="entry name" value="YdcZ"/>
</dbReference>
<dbReference type="Pfam" id="PF04657">
    <property type="entry name" value="DMT_YdcZ"/>
    <property type="match status" value="1"/>
</dbReference>
<keyword evidence="2" id="KW-0472">Membrane</keyword>
<evidence type="ECO:0000256" key="2">
    <source>
        <dbReference type="SAM" id="Phobius"/>
    </source>
</evidence>
<dbReference type="PANTHER" id="PTHR34821:SF2">
    <property type="entry name" value="INNER MEMBRANE PROTEIN YDCZ"/>
    <property type="match status" value="1"/>
</dbReference>
<keyword evidence="2" id="KW-0812">Transmembrane</keyword>
<feature type="transmembrane region" description="Helical" evidence="2">
    <location>
        <begin position="144"/>
        <end position="164"/>
    </location>
</feature>
<accession>A0A0C9N2H9</accession>
<feature type="transmembrane region" description="Helical" evidence="2">
    <location>
        <begin position="201"/>
        <end position="219"/>
    </location>
</feature>
<protein>
    <submittedName>
        <fullName evidence="3">Membrane protein</fullName>
    </submittedName>
</protein>
<feature type="transmembrane region" description="Helical" evidence="2">
    <location>
        <begin position="171"/>
        <end position="195"/>
    </location>
</feature>
<dbReference type="OrthoDB" id="5559077at2759"/>
<gene>
    <name evidence="3" type="ORF">MAM1_0222c08289</name>
</gene>
<dbReference type="AlphaFoldDB" id="A0A0C9N2H9"/>
<organism evidence="3">
    <name type="scientific">Mucor ambiguus</name>
    <dbReference type="NCBI Taxonomy" id="91626"/>
    <lineage>
        <taxon>Eukaryota</taxon>
        <taxon>Fungi</taxon>
        <taxon>Fungi incertae sedis</taxon>
        <taxon>Mucoromycota</taxon>
        <taxon>Mucoromycotina</taxon>
        <taxon>Mucoromycetes</taxon>
        <taxon>Mucorales</taxon>
        <taxon>Mucorineae</taxon>
        <taxon>Mucoraceae</taxon>
        <taxon>Mucor</taxon>
    </lineage>
</organism>
<feature type="transmembrane region" description="Helical" evidence="2">
    <location>
        <begin position="105"/>
        <end position="124"/>
    </location>
</feature>
<feature type="region of interest" description="Disordered" evidence="1">
    <location>
        <begin position="1"/>
        <end position="45"/>
    </location>
</feature>
<dbReference type="Proteomes" id="UP000053815">
    <property type="component" value="Unassembled WGS sequence"/>
</dbReference>
<feature type="compositionally biased region" description="Polar residues" evidence="1">
    <location>
        <begin position="21"/>
        <end position="45"/>
    </location>
</feature>
<reference evidence="3" key="1">
    <citation type="submission" date="2014-09" db="EMBL/GenBank/DDBJ databases">
        <title>Draft genome sequence of an oleaginous Mucoromycotina fungus Mucor ambiguus NBRC6742.</title>
        <authorList>
            <person name="Takeda I."/>
            <person name="Yamane N."/>
            <person name="Morita T."/>
            <person name="Tamano K."/>
            <person name="Machida M."/>
            <person name="Baker S."/>
            <person name="Koike H."/>
        </authorList>
    </citation>
    <scope>NUCLEOTIDE SEQUENCE</scope>
    <source>
        <strain evidence="3">NBRC 6742</strain>
    </source>
</reference>
<keyword evidence="2" id="KW-1133">Transmembrane helix</keyword>
<evidence type="ECO:0000313" key="3">
    <source>
        <dbReference type="EMBL" id="GAN08773.1"/>
    </source>
</evidence>
<evidence type="ECO:0000313" key="4">
    <source>
        <dbReference type="Proteomes" id="UP000053815"/>
    </source>
</evidence>
<evidence type="ECO:0000256" key="1">
    <source>
        <dbReference type="SAM" id="MobiDB-lite"/>
    </source>
</evidence>
<dbReference type="PANTHER" id="PTHR34821">
    <property type="entry name" value="INNER MEMBRANE PROTEIN YDCZ"/>
    <property type="match status" value="1"/>
</dbReference>
<dbReference type="GO" id="GO:0005886">
    <property type="term" value="C:plasma membrane"/>
    <property type="evidence" value="ECO:0007669"/>
    <property type="project" value="TreeGrafter"/>
</dbReference>
<proteinExistence type="predicted"/>
<dbReference type="EMBL" id="DF836511">
    <property type="protein sequence ID" value="GAN08773.1"/>
    <property type="molecule type" value="Genomic_DNA"/>
</dbReference>
<feature type="transmembrane region" description="Helical" evidence="2">
    <location>
        <begin position="75"/>
        <end position="93"/>
    </location>
</feature>